<keyword evidence="1" id="KW-0472">Membrane</keyword>
<comment type="caution">
    <text evidence="2">The sequence shown here is derived from an EMBL/GenBank/DDBJ whole genome shotgun (WGS) entry which is preliminary data.</text>
</comment>
<reference evidence="2 3" key="1">
    <citation type="submission" date="2019-06" db="EMBL/GenBank/DDBJ databases">
        <title>Sequencing the genomes of 1000 actinobacteria strains.</title>
        <authorList>
            <person name="Klenk H.-P."/>
        </authorList>
    </citation>
    <scope>NUCLEOTIDE SEQUENCE [LARGE SCALE GENOMIC DNA]</scope>
    <source>
        <strain evidence="2 3">DSM 43866</strain>
    </source>
</reference>
<keyword evidence="1" id="KW-1133">Transmembrane helix</keyword>
<dbReference type="OrthoDB" id="3298667at2"/>
<dbReference type="RefSeq" id="WP_122977232.1">
    <property type="nucleotide sequence ID" value="NZ_BOMX01000048.1"/>
</dbReference>
<keyword evidence="3" id="KW-1185">Reference proteome</keyword>
<dbReference type="Pfam" id="PF18969">
    <property type="entry name" value="DUF5708"/>
    <property type="match status" value="1"/>
</dbReference>
<sequence>MTRNLLTGSATFVIGLLLWLFTGDIEIPVVTLTKAGVVLMVIGAAEVGYGLYRAVRGPRPARR</sequence>
<dbReference type="EMBL" id="VIWY01000002">
    <property type="protein sequence ID" value="TWG24051.1"/>
    <property type="molecule type" value="Genomic_DNA"/>
</dbReference>
<dbReference type="Proteomes" id="UP000320239">
    <property type="component" value="Unassembled WGS sequence"/>
</dbReference>
<dbReference type="AlphaFoldDB" id="A0A561WJK2"/>
<evidence type="ECO:0000313" key="3">
    <source>
        <dbReference type="Proteomes" id="UP000320239"/>
    </source>
</evidence>
<protein>
    <submittedName>
        <fullName evidence="2">Uncharacterized protein</fullName>
    </submittedName>
</protein>
<gene>
    <name evidence="2" type="ORF">FHX34_102604</name>
</gene>
<proteinExistence type="predicted"/>
<evidence type="ECO:0000313" key="2">
    <source>
        <dbReference type="EMBL" id="TWG24051.1"/>
    </source>
</evidence>
<dbReference type="InterPro" id="IPR043762">
    <property type="entry name" value="DUF5708"/>
</dbReference>
<organism evidence="2 3">
    <name type="scientific">Actinoplanes teichomyceticus</name>
    <dbReference type="NCBI Taxonomy" id="1867"/>
    <lineage>
        <taxon>Bacteria</taxon>
        <taxon>Bacillati</taxon>
        <taxon>Actinomycetota</taxon>
        <taxon>Actinomycetes</taxon>
        <taxon>Micromonosporales</taxon>
        <taxon>Micromonosporaceae</taxon>
        <taxon>Actinoplanes</taxon>
    </lineage>
</organism>
<keyword evidence="1" id="KW-0812">Transmembrane</keyword>
<accession>A0A561WJK2</accession>
<evidence type="ECO:0000256" key="1">
    <source>
        <dbReference type="SAM" id="Phobius"/>
    </source>
</evidence>
<name>A0A561WJK2_ACTTI</name>
<feature type="transmembrane region" description="Helical" evidence="1">
    <location>
        <begin position="33"/>
        <end position="52"/>
    </location>
</feature>